<reference evidence="2 3" key="1">
    <citation type="journal article" date="2017" name="Gigascience">
        <title>Draft genome of the honey bee ectoparasitic mite, Tropilaelaps mercedesae, is shaped by the parasitic life history.</title>
        <authorList>
            <person name="Dong X."/>
            <person name="Armstrong S.D."/>
            <person name="Xia D."/>
            <person name="Makepeace B.L."/>
            <person name="Darby A.C."/>
            <person name="Kadowaki T."/>
        </authorList>
    </citation>
    <scope>NUCLEOTIDE SEQUENCE [LARGE SCALE GENOMIC DNA]</scope>
    <source>
        <strain evidence="2">Wuxi-XJTLU</strain>
    </source>
</reference>
<organism evidence="2 3">
    <name type="scientific">Tropilaelaps mercedesae</name>
    <dbReference type="NCBI Taxonomy" id="418985"/>
    <lineage>
        <taxon>Eukaryota</taxon>
        <taxon>Metazoa</taxon>
        <taxon>Ecdysozoa</taxon>
        <taxon>Arthropoda</taxon>
        <taxon>Chelicerata</taxon>
        <taxon>Arachnida</taxon>
        <taxon>Acari</taxon>
        <taxon>Parasitiformes</taxon>
        <taxon>Mesostigmata</taxon>
        <taxon>Gamasina</taxon>
        <taxon>Dermanyssoidea</taxon>
        <taxon>Laelapidae</taxon>
        <taxon>Tropilaelaps</taxon>
    </lineage>
</organism>
<evidence type="ECO:0000313" key="2">
    <source>
        <dbReference type="EMBL" id="OQR80176.1"/>
    </source>
</evidence>
<feature type="signal peptide" evidence="1">
    <location>
        <begin position="1"/>
        <end position="25"/>
    </location>
</feature>
<keyword evidence="1" id="KW-0732">Signal</keyword>
<sequence length="119" mass="12805">MAVALRQVIICTIGVCMMLATATQAQRNRISVFGYPGDNFVDHECAPVGRCPRPCRLGKETTGCALCVCPPACRPCYSECYYPSRPDECPHCAPELYCELGSDPLYPGFGIGPGLGLGR</sequence>
<evidence type="ECO:0000256" key="1">
    <source>
        <dbReference type="SAM" id="SignalP"/>
    </source>
</evidence>
<proteinExistence type="predicted"/>
<dbReference type="Proteomes" id="UP000192247">
    <property type="component" value="Unassembled WGS sequence"/>
</dbReference>
<name>A0A1V9Y353_9ACAR</name>
<comment type="caution">
    <text evidence="2">The sequence shown here is derived from an EMBL/GenBank/DDBJ whole genome shotgun (WGS) entry which is preliminary data.</text>
</comment>
<protein>
    <submittedName>
        <fullName evidence="2">Uncharacterized protein</fullName>
    </submittedName>
</protein>
<dbReference type="InParanoid" id="A0A1V9Y353"/>
<gene>
    <name evidence="2" type="ORF">BIW11_05234</name>
</gene>
<dbReference type="EMBL" id="MNPL01000262">
    <property type="protein sequence ID" value="OQR80176.1"/>
    <property type="molecule type" value="Genomic_DNA"/>
</dbReference>
<feature type="chain" id="PRO_5013026207" evidence="1">
    <location>
        <begin position="26"/>
        <end position="119"/>
    </location>
</feature>
<keyword evidence="3" id="KW-1185">Reference proteome</keyword>
<dbReference type="AlphaFoldDB" id="A0A1V9Y353"/>
<evidence type="ECO:0000313" key="3">
    <source>
        <dbReference type="Proteomes" id="UP000192247"/>
    </source>
</evidence>
<accession>A0A1V9Y353</accession>